<dbReference type="AlphaFoldDB" id="A0A139HRS9"/>
<dbReference type="EMBL" id="LFZN01000015">
    <property type="protein sequence ID" value="KXT05082.1"/>
    <property type="molecule type" value="Genomic_DNA"/>
</dbReference>
<proteinExistence type="predicted"/>
<comment type="caution">
    <text evidence="1">The sequence shown here is derived from an EMBL/GenBank/DDBJ whole genome shotgun (WGS) entry which is preliminary data.</text>
</comment>
<keyword evidence="2" id="KW-1185">Reference proteome</keyword>
<protein>
    <submittedName>
        <fullName evidence="1">Uncharacterized protein</fullName>
    </submittedName>
</protein>
<gene>
    <name evidence="1" type="ORF">AC578_7554</name>
</gene>
<reference evidence="1 2" key="1">
    <citation type="submission" date="2015-07" db="EMBL/GenBank/DDBJ databases">
        <title>Comparative genomics of the Sigatoka disease complex on banana suggests a link between parallel evolutionary changes in Pseudocercospora fijiensis and Pseudocercospora eumusae and increased virulence on the banana host.</title>
        <authorList>
            <person name="Chang T.-C."/>
            <person name="Salvucci A."/>
            <person name="Crous P.W."/>
            <person name="Stergiopoulos I."/>
        </authorList>
    </citation>
    <scope>NUCLEOTIDE SEQUENCE [LARGE SCALE GENOMIC DNA]</scope>
    <source>
        <strain evidence="1 2">CBS 114824</strain>
    </source>
</reference>
<dbReference type="OrthoDB" id="3518210at2759"/>
<accession>A0A139HRS9</accession>
<evidence type="ECO:0000313" key="2">
    <source>
        <dbReference type="Proteomes" id="UP000070133"/>
    </source>
</evidence>
<evidence type="ECO:0000313" key="1">
    <source>
        <dbReference type="EMBL" id="KXT05082.1"/>
    </source>
</evidence>
<name>A0A139HRS9_9PEZI</name>
<dbReference type="Proteomes" id="UP000070133">
    <property type="component" value="Unassembled WGS sequence"/>
</dbReference>
<organism evidence="1 2">
    <name type="scientific">Pseudocercospora eumusae</name>
    <dbReference type="NCBI Taxonomy" id="321146"/>
    <lineage>
        <taxon>Eukaryota</taxon>
        <taxon>Fungi</taxon>
        <taxon>Dikarya</taxon>
        <taxon>Ascomycota</taxon>
        <taxon>Pezizomycotina</taxon>
        <taxon>Dothideomycetes</taxon>
        <taxon>Dothideomycetidae</taxon>
        <taxon>Mycosphaerellales</taxon>
        <taxon>Mycosphaerellaceae</taxon>
        <taxon>Pseudocercospora</taxon>
    </lineage>
</organism>
<sequence>MSSTHQAEFHAPTWHYQNQTPVIDGKYIDRDTGETKTISVNQSEFLGPPAVDVVIRSQHEDTTQCVFRASRAVPMEALLGHIMGIVGEKKLQLDSVMATAYAIRVVLSHELTPEEFGAIAVEMVLNA</sequence>